<gene>
    <name evidence="1" type="ORF">M9Y10_044881</name>
</gene>
<dbReference type="EMBL" id="JAPFFF010000009">
    <property type="protein sequence ID" value="KAK8882240.1"/>
    <property type="molecule type" value="Genomic_DNA"/>
</dbReference>
<comment type="caution">
    <text evidence="1">The sequence shown here is derived from an EMBL/GenBank/DDBJ whole genome shotgun (WGS) entry which is preliminary data.</text>
</comment>
<dbReference type="Proteomes" id="UP001470230">
    <property type="component" value="Unassembled WGS sequence"/>
</dbReference>
<organism evidence="1 2">
    <name type="scientific">Tritrichomonas musculus</name>
    <dbReference type="NCBI Taxonomy" id="1915356"/>
    <lineage>
        <taxon>Eukaryota</taxon>
        <taxon>Metamonada</taxon>
        <taxon>Parabasalia</taxon>
        <taxon>Tritrichomonadida</taxon>
        <taxon>Tritrichomonadidae</taxon>
        <taxon>Tritrichomonas</taxon>
    </lineage>
</organism>
<protein>
    <submittedName>
        <fullName evidence="1">Uncharacterized protein</fullName>
    </submittedName>
</protein>
<accession>A0ABR2JTN2</accession>
<evidence type="ECO:0000313" key="2">
    <source>
        <dbReference type="Proteomes" id="UP001470230"/>
    </source>
</evidence>
<name>A0ABR2JTN2_9EUKA</name>
<keyword evidence="2" id="KW-1185">Reference proteome</keyword>
<evidence type="ECO:0000313" key="1">
    <source>
        <dbReference type="EMBL" id="KAK8882240.1"/>
    </source>
</evidence>
<sequence length="192" mass="22567">MNIHDILLPSVPKRTDFIYPPESYCLAPKSIVICHDKILRFNKTDKKDFGIISETSIIQSNQSLNNYLDIGNAKSRDDEKAVSDLSRKNKGKKKNTMKEATISRIAIEEKKRIRKRIANFDQNKSEAWKFLSIMYGDQIRQDELISIAEFVSAELNLYIDRDAKRRKCILIKWFDENWSKIGPLFQIFKWNY</sequence>
<reference evidence="1 2" key="1">
    <citation type="submission" date="2024-04" db="EMBL/GenBank/DDBJ databases">
        <title>Tritrichomonas musculus Genome.</title>
        <authorList>
            <person name="Alves-Ferreira E."/>
            <person name="Grigg M."/>
            <person name="Lorenzi H."/>
            <person name="Galac M."/>
        </authorList>
    </citation>
    <scope>NUCLEOTIDE SEQUENCE [LARGE SCALE GENOMIC DNA]</scope>
    <source>
        <strain evidence="1 2">EAF2021</strain>
    </source>
</reference>
<proteinExistence type="predicted"/>